<comment type="caution">
    <text evidence="2">The sequence shown here is derived from an EMBL/GenBank/DDBJ whole genome shotgun (WGS) entry which is preliminary data.</text>
</comment>
<feature type="transmembrane region" description="Helical" evidence="1">
    <location>
        <begin position="6"/>
        <end position="26"/>
    </location>
</feature>
<dbReference type="RefSeq" id="WP_069585182.1">
    <property type="nucleotide sequence ID" value="NZ_LMVM01000004.1"/>
</dbReference>
<evidence type="ECO:0000256" key="1">
    <source>
        <dbReference type="SAM" id="Phobius"/>
    </source>
</evidence>
<sequence>MDEKGYAFTPLVFLLFIPIMIIAVDFDDVVHEANSIVAIAMGGDVTYSTVTNIISATEKGGQDAGRSAAYNATRVVIDKSSNLSNPNPFFASGQSKKYIIDNTLPVLNANVIATCLDMEKQTGREIYINNIKITNYTNATFSASDITITQTEPFGFYINLRGGIPIKVVQKDQVYEGTLPSISSYVSIRGMEDPYIWVNSKQRTSNIIYEYPYYKDYENSYFFDENVSVDDHRLNFLWECLNGTDNPSQITPRPYYFPDPLGGLTFFDRLENRSTSSDSNNKTWMSTFILGDPLKDEHAGNEIVSRLDHEYFSGVTTNVGPIYIGTGNDKEPMQDSSGTAVFYLSKKYKDFFGLDDWYNN</sequence>
<evidence type="ECO:0000313" key="3">
    <source>
        <dbReference type="Proteomes" id="UP000217784"/>
    </source>
</evidence>
<gene>
    <name evidence="2" type="ORF">ASJ80_09140</name>
</gene>
<keyword evidence="3" id="KW-1185">Reference proteome</keyword>
<keyword evidence="1" id="KW-1133">Transmembrane helix</keyword>
<accession>A0A2A2H8D2</accession>
<protein>
    <submittedName>
        <fullName evidence="2">Uncharacterized protein</fullName>
    </submittedName>
</protein>
<reference evidence="2 3" key="1">
    <citation type="journal article" date="2017" name="BMC Genomics">
        <title>Genomic analysis of methanogenic archaea reveals a shift towards energy conservation.</title>
        <authorList>
            <person name="Gilmore S.P."/>
            <person name="Henske J.K."/>
            <person name="Sexton J.A."/>
            <person name="Solomon K.V."/>
            <person name="Seppala S."/>
            <person name="Yoo J.I."/>
            <person name="Huyett L.M."/>
            <person name="Pressman A."/>
            <person name="Cogan J.Z."/>
            <person name="Kivenson V."/>
            <person name="Peng X."/>
            <person name="Tan Y."/>
            <person name="Valentine D.L."/>
            <person name="O'Malley M.A."/>
        </authorList>
    </citation>
    <scope>NUCLEOTIDE SEQUENCE [LARGE SCALE GENOMIC DNA]</scope>
    <source>
        <strain evidence="2 3">M.o.H.</strain>
    </source>
</reference>
<dbReference type="EMBL" id="LMVM01000004">
    <property type="protein sequence ID" value="PAV05530.1"/>
    <property type="molecule type" value="Genomic_DNA"/>
</dbReference>
<keyword evidence="1" id="KW-0472">Membrane</keyword>
<proteinExistence type="predicted"/>
<name>A0A2A2H8D2_METBR</name>
<dbReference type="OrthoDB" id="69718at2157"/>
<evidence type="ECO:0000313" key="2">
    <source>
        <dbReference type="EMBL" id="PAV05530.1"/>
    </source>
</evidence>
<organism evidence="2 3">
    <name type="scientific">Methanobacterium bryantii</name>
    <dbReference type="NCBI Taxonomy" id="2161"/>
    <lineage>
        <taxon>Archaea</taxon>
        <taxon>Methanobacteriati</taxon>
        <taxon>Methanobacteriota</taxon>
        <taxon>Methanomada group</taxon>
        <taxon>Methanobacteria</taxon>
        <taxon>Methanobacteriales</taxon>
        <taxon>Methanobacteriaceae</taxon>
        <taxon>Methanobacterium</taxon>
    </lineage>
</organism>
<keyword evidence="1" id="KW-0812">Transmembrane</keyword>
<dbReference type="AlphaFoldDB" id="A0A2A2H8D2"/>
<dbReference type="Proteomes" id="UP000217784">
    <property type="component" value="Unassembled WGS sequence"/>
</dbReference>